<dbReference type="PANTHER" id="PTHR13149:SF0">
    <property type="entry name" value="VACUOLAR PROTEIN-SORTING-ASSOCIATED PROTEIN 25"/>
    <property type="match status" value="1"/>
</dbReference>
<name>A0A9P7S254_9AGAR</name>
<organism evidence="4 5">
    <name type="scientific">Marasmius oreades</name>
    <name type="common">fairy-ring Marasmius</name>
    <dbReference type="NCBI Taxonomy" id="181124"/>
    <lineage>
        <taxon>Eukaryota</taxon>
        <taxon>Fungi</taxon>
        <taxon>Dikarya</taxon>
        <taxon>Basidiomycota</taxon>
        <taxon>Agaricomycotina</taxon>
        <taxon>Agaricomycetes</taxon>
        <taxon>Agaricomycetidae</taxon>
        <taxon>Agaricales</taxon>
        <taxon>Marasmiineae</taxon>
        <taxon>Marasmiaceae</taxon>
        <taxon>Marasmius</taxon>
    </lineage>
</organism>
<dbReference type="GO" id="GO:0000814">
    <property type="term" value="C:ESCRT II complex"/>
    <property type="evidence" value="ECO:0007669"/>
    <property type="project" value="InterPro"/>
</dbReference>
<evidence type="ECO:0000313" key="5">
    <source>
        <dbReference type="Proteomes" id="UP001049176"/>
    </source>
</evidence>
<dbReference type="InterPro" id="IPR008570">
    <property type="entry name" value="ESCRT-II_cplx_Vps25-sub"/>
</dbReference>
<proteinExistence type="inferred from homology"/>
<evidence type="ECO:0000256" key="2">
    <source>
        <dbReference type="ARBA" id="ARBA00022448"/>
    </source>
</evidence>
<dbReference type="Pfam" id="PF05871">
    <property type="entry name" value="ESCRT-II"/>
    <property type="match status" value="1"/>
</dbReference>
<reference evidence="4" key="1">
    <citation type="journal article" date="2021" name="Genome Biol. Evol.">
        <title>The assembled and annotated genome of the fairy-ring fungus Marasmius oreades.</title>
        <authorList>
            <person name="Hiltunen M."/>
            <person name="Ament-Velasquez S.L."/>
            <person name="Johannesson H."/>
        </authorList>
    </citation>
    <scope>NUCLEOTIDE SEQUENCE</scope>
    <source>
        <strain evidence="4">03SP1</strain>
    </source>
</reference>
<dbReference type="SUPFAM" id="SSF46785">
    <property type="entry name" value="Winged helix' DNA-binding domain"/>
    <property type="match status" value="2"/>
</dbReference>
<sequence>MALSSHTTSTGFLLPSIHSAPPFFTKQPNPITNSTATEQWIRLISEYARFKRLFYLRIDDCEATGNDWDEILRNERINRRLLPTYLSYIIETMIEKGLAEYEPPKQTRSVILYWRAPEEWAEALHGWVVSTGRLNTIMTFYEITEPEIESPLSGIPLPLLRKCISILAKTNRSQIIAIPDGEGARFFARSTLQ</sequence>
<comment type="similarity">
    <text evidence="1">Belongs to the VPS25 family.</text>
</comment>
<dbReference type="InterPro" id="IPR014041">
    <property type="entry name" value="ESCRT-II_cplx_Vps25-sub_N"/>
</dbReference>
<dbReference type="RefSeq" id="XP_043010589.1">
    <property type="nucleotide sequence ID" value="XM_043152503.1"/>
</dbReference>
<dbReference type="GO" id="GO:0043328">
    <property type="term" value="P:protein transport to vacuole involved in ubiquitin-dependent protein catabolic process via the multivesicular body sorting pathway"/>
    <property type="evidence" value="ECO:0007669"/>
    <property type="project" value="TreeGrafter"/>
</dbReference>
<dbReference type="EMBL" id="CM032184">
    <property type="protein sequence ID" value="KAG7094119.1"/>
    <property type="molecule type" value="Genomic_DNA"/>
</dbReference>
<keyword evidence="3" id="KW-0653">Protein transport</keyword>
<dbReference type="Gene3D" id="1.10.10.10">
    <property type="entry name" value="Winged helix-like DNA-binding domain superfamily/Winged helix DNA-binding domain"/>
    <property type="match status" value="1"/>
</dbReference>
<dbReference type="InterPro" id="IPR036388">
    <property type="entry name" value="WH-like_DNA-bd_sf"/>
</dbReference>
<accession>A0A9P7S254</accession>
<dbReference type="OrthoDB" id="245150at2759"/>
<gene>
    <name evidence="4" type="ORF">E1B28_007731</name>
</gene>
<dbReference type="GO" id="GO:0042803">
    <property type="term" value="F:protein homodimerization activity"/>
    <property type="evidence" value="ECO:0007669"/>
    <property type="project" value="TreeGrafter"/>
</dbReference>
<dbReference type="GO" id="GO:0005198">
    <property type="term" value="F:structural molecule activity"/>
    <property type="evidence" value="ECO:0007669"/>
    <property type="project" value="TreeGrafter"/>
</dbReference>
<dbReference type="KEGG" id="more:E1B28_007731"/>
<evidence type="ECO:0000313" key="4">
    <source>
        <dbReference type="EMBL" id="KAG7094119.1"/>
    </source>
</evidence>
<dbReference type="PANTHER" id="PTHR13149">
    <property type="entry name" value="VACUOLAR PROTEIN SORTING-ASSOCIATED PROTEIN VPS25"/>
    <property type="match status" value="1"/>
</dbReference>
<dbReference type="Proteomes" id="UP001049176">
    <property type="component" value="Chromosome 4"/>
</dbReference>
<dbReference type="Gene3D" id="1.10.10.570">
    <property type="entry name" value="Winged helix' DNA-binding domain. Chain C. Domain 1"/>
    <property type="match status" value="1"/>
</dbReference>
<protein>
    <recommendedName>
        <fullName evidence="6">ESCRT-II complex vps25 subunit</fullName>
    </recommendedName>
</protein>
<evidence type="ECO:0000256" key="1">
    <source>
        <dbReference type="ARBA" id="ARBA00009674"/>
    </source>
</evidence>
<dbReference type="InterPro" id="IPR036390">
    <property type="entry name" value="WH_DNA-bd_sf"/>
</dbReference>
<dbReference type="AlphaFoldDB" id="A0A9P7S254"/>
<comment type="caution">
    <text evidence="4">The sequence shown here is derived from an EMBL/GenBank/DDBJ whole genome shotgun (WGS) entry which is preliminary data.</text>
</comment>
<keyword evidence="5" id="KW-1185">Reference proteome</keyword>
<evidence type="ECO:0000256" key="3">
    <source>
        <dbReference type="ARBA" id="ARBA00022927"/>
    </source>
</evidence>
<dbReference type="GeneID" id="66076807"/>
<evidence type="ECO:0008006" key="6">
    <source>
        <dbReference type="Google" id="ProtNLM"/>
    </source>
</evidence>
<keyword evidence="2" id="KW-0813">Transport</keyword>